<dbReference type="GO" id="GO:0043235">
    <property type="term" value="C:receptor complex"/>
    <property type="evidence" value="ECO:0007669"/>
    <property type="project" value="TreeGrafter"/>
</dbReference>
<dbReference type="PANTHER" id="PTHR24416:SF602">
    <property type="entry name" value="PROTEIN VER-1-RELATED"/>
    <property type="match status" value="1"/>
</dbReference>
<dbReference type="PANTHER" id="PTHR24416">
    <property type="entry name" value="TYROSINE-PROTEIN KINASE RECEPTOR"/>
    <property type="match status" value="1"/>
</dbReference>
<dbReference type="InterPro" id="IPR011009">
    <property type="entry name" value="Kinase-like_dom_sf"/>
</dbReference>
<dbReference type="SMART" id="SM00219">
    <property type="entry name" value="TyrKc"/>
    <property type="match status" value="1"/>
</dbReference>
<dbReference type="CDD" id="cd00192">
    <property type="entry name" value="PTKc"/>
    <property type="match status" value="1"/>
</dbReference>
<dbReference type="GO" id="GO:0007169">
    <property type="term" value="P:cell surface receptor protein tyrosine kinase signaling pathway"/>
    <property type="evidence" value="ECO:0007669"/>
    <property type="project" value="TreeGrafter"/>
</dbReference>
<proteinExistence type="predicted"/>
<accession>A0A914W8J5</accession>
<dbReference type="InterPro" id="IPR016186">
    <property type="entry name" value="C-type_lectin-like/link_sf"/>
</dbReference>
<keyword evidence="1" id="KW-0812">Transmembrane</keyword>
<dbReference type="Gene3D" id="3.10.100.10">
    <property type="entry name" value="Mannose-Binding Protein A, subunit A"/>
    <property type="match status" value="1"/>
</dbReference>
<evidence type="ECO:0000313" key="4">
    <source>
        <dbReference type="WBParaSite" id="PSAMB.scaffold3456size18206.g21580.t1"/>
    </source>
</evidence>
<dbReference type="GO" id="GO:0005886">
    <property type="term" value="C:plasma membrane"/>
    <property type="evidence" value="ECO:0007669"/>
    <property type="project" value="TreeGrafter"/>
</dbReference>
<reference evidence="4" key="1">
    <citation type="submission" date="2022-11" db="UniProtKB">
        <authorList>
            <consortium name="WormBaseParasite"/>
        </authorList>
    </citation>
    <scope>IDENTIFICATION</scope>
</reference>
<feature type="domain" description="Protein kinase" evidence="2">
    <location>
        <begin position="37"/>
        <end position="364"/>
    </location>
</feature>
<dbReference type="InterPro" id="IPR000719">
    <property type="entry name" value="Prot_kinase_dom"/>
</dbReference>
<dbReference type="InterPro" id="IPR001245">
    <property type="entry name" value="Ser-Thr/Tyr_kinase_cat_dom"/>
</dbReference>
<dbReference type="SUPFAM" id="SSF56112">
    <property type="entry name" value="Protein kinase-like (PK-like)"/>
    <property type="match status" value="1"/>
</dbReference>
<dbReference type="AlphaFoldDB" id="A0A914W8J5"/>
<feature type="transmembrane region" description="Helical" evidence="1">
    <location>
        <begin position="425"/>
        <end position="447"/>
    </location>
</feature>
<dbReference type="Gene3D" id="3.30.200.20">
    <property type="entry name" value="Phosphorylase Kinase, domain 1"/>
    <property type="match status" value="1"/>
</dbReference>
<evidence type="ECO:0000259" key="2">
    <source>
        <dbReference type="PROSITE" id="PS50011"/>
    </source>
</evidence>
<protein>
    <submittedName>
        <fullName evidence="4">Protein kinase domain-containing protein</fullName>
    </submittedName>
</protein>
<dbReference type="InterPro" id="IPR016187">
    <property type="entry name" value="CTDL_fold"/>
</dbReference>
<dbReference type="PROSITE" id="PS50011">
    <property type="entry name" value="PROTEIN_KINASE_DOM"/>
    <property type="match status" value="1"/>
</dbReference>
<organism evidence="3 4">
    <name type="scientific">Plectus sambesii</name>
    <dbReference type="NCBI Taxonomy" id="2011161"/>
    <lineage>
        <taxon>Eukaryota</taxon>
        <taxon>Metazoa</taxon>
        <taxon>Ecdysozoa</taxon>
        <taxon>Nematoda</taxon>
        <taxon>Chromadorea</taxon>
        <taxon>Plectida</taxon>
        <taxon>Plectina</taxon>
        <taxon>Plectoidea</taxon>
        <taxon>Plectidae</taxon>
        <taxon>Plectus</taxon>
    </lineage>
</organism>
<evidence type="ECO:0000313" key="3">
    <source>
        <dbReference type="Proteomes" id="UP000887566"/>
    </source>
</evidence>
<keyword evidence="1" id="KW-1133">Transmembrane helix</keyword>
<sequence length="727" mass="83185">MSMDERDTDYSPDYALDSQTEYNPFEYTVELNPADLIVPKVFLAGGHFGNVYLGLLNNNGSRLPVAVKTPKSASNERMNQMSHAELQEELKLQRESLRDELRTMTKIGAHLNIIKLFGAITTSKDDFLIVTEYCENGSLDSFLRKKCDKGFFVNELTESIDADNYQRPASRRGWKREKDAKWDSQFEARRNGGKITTSDLMWFAFQISQAMEFLATNKVIHRDVALRNVLLKADLTLRLADFGLSRRLDENGSYYQTDNAALPFRYVAPEALKSGRFSVETEYWSFGVFLWELFTLAKQQPYAEDCRDGQLRNILTFLEEGKRMRVPDTAPLTIGTLMLELWNETAEERPTFNECQERLSAEIMNSCPVIYSLIEHTRAVQEYIKINKTTRNNESDYKLPSRSLFAEKPNATQEQPASIRWRRLLFGYVFFSIIVALVGIVVVIFFLPACAQCETNTEEKTEDLFTSSRRFTPVRWSWTFDFAKPPQDGTLKVIAGPNKTLDIGCSNLIWRPLLLATTADNTTTVNVETSERWTLRMELFVDVDSTGCKAVFPAPPTLSSVESMCNADTLNTDKYLFFNESCFVASNALVNYSMAWQLCNHIPGASVSRLAWVKTKSLLDKLYDVLYIQKQEQGKPIDPREFYIIGAFQATEYALKPSENPRSNWFWMNANGTKADPLPENFDLWSKGEPSDSEKQNERAAAIFALGRMGVDDIPETLERRYMCEYR</sequence>
<keyword evidence="1" id="KW-0472">Membrane</keyword>
<dbReference type="Gene3D" id="1.10.510.10">
    <property type="entry name" value="Transferase(Phosphotransferase) domain 1"/>
    <property type="match status" value="1"/>
</dbReference>
<name>A0A914W8J5_9BILA</name>
<keyword evidence="3" id="KW-1185">Reference proteome</keyword>
<evidence type="ECO:0000256" key="1">
    <source>
        <dbReference type="SAM" id="Phobius"/>
    </source>
</evidence>
<dbReference type="GO" id="GO:0005524">
    <property type="term" value="F:ATP binding"/>
    <property type="evidence" value="ECO:0007669"/>
    <property type="project" value="InterPro"/>
</dbReference>
<dbReference type="InterPro" id="IPR020635">
    <property type="entry name" value="Tyr_kinase_cat_dom"/>
</dbReference>
<dbReference type="Proteomes" id="UP000887566">
    <property type="component" value="Unplaced"/>
</dbReference>
<dbReference type="Pfam" id="PF07714">
    <property type="entry name" value="PK_Tyr_Ser-Thr"/>
    <property type="match status" value="1"/>
</dbReference>
<dbReference type="GO" id="GO:0004714">
    <property type="term" value="F:transmembrane receptor protein tyrosine kinase activity"/>
    <property type="evidence" value="ECO:0007669"/>
    <property type="project" value="TreeGrafter"/>
</dbReference>
<dbReference type="SUPFAM" id="SSF56436">
    <property type="entry name" value="C-type lectin-like"/>
    <property type="match status" value="1"/>
</dbReference>
<dbReference type="WBParaSite" id="PSAMB.scaffold3456size18206.g21580.t1">
    <property type="protein sequence ID" value="PSAMB.scaffold3456size18206.g21580.t1"/>
    <property type="gene ID" value="PSAMB.scaffold3456size18206.g21580"/>
</dbReference>
<dbReference type="PROSITE" id="PS00109">
    <property type="entry name" value="PROTEIN_KINASE_TYR"/>
    <property type="match status" value="1"/>
</dbReference>
<dbReference type="InterPro" id="IPR008266">
    <property type="entry name" value="Tyr_kinase_AS"/>
</dbReference>
<dbReference type="CDD" id="cd00037">
    <property type="entry name" value="CLECT"/>
    <property type="match status" value="1"/>
</dbReference>
<dbReference type="InterPro" id="IPR050122">
    <property type="entry name" value="RTK"/>
</dbReference>